<protein>
    <recommendedName>
        <fullName evidence="4">Replication protein</fullName>
    </recommendedName>
</protein>
<comment type="caution">
    <text evidence="2">The sequence shown here is derived from an EMBL/GenBank/DDBJ whole genome shotgun (WGS) entry which is preliminary data.</text>
</comment>
<dbReference type="EMBL" id="BAAANT010000074">
    <property type="protein sequence ID" value="GAA1500721.1"/>
    <property type="molecule type" value="Genomic_DNA"/>
</dbReference>
<proteinExistence type="predicted"/>
<feature type="region of interest" description="Disordered" evidence="1">
    <location>
        <begin position="1"/>
        <end position="81"/>
    </location>
</feature>
<feature type="compositionally biased region" description="Basic and acidic residues" evidence="1">
    <location>
        <begin position="52"/>
        <end position="61"/>
    </location>
</feature>
<evidence type="ECO:0008006" key="4">
    <source>
        <dbReference type="Google" id="ProtNLM"/>
    </source>
</evidence>
<keyword evidence="3" id="KW-1185">Reference proteome</keyword>
<name>A0ABP4KBQ3_9ACTN</name>
<reference evidence="3" key="1">
    <citation type="journal article" date="2019" name="Int. J. Syst. Evol. Microbiol.">
        <title>The Global Catalogue of Microorganisms (GCM) 10K type strain sequencing project: providing services to taxonomists for standard genome sequencing and annotation.</title>
        <authorList>
            <consortium name="The Broad Institute Genomics Platform"/>
            <consortium name="The Broad Institute Genome Sequencing Center for Infectious Disease"/>
            <person name="Wu L."/>
            <person name="Ma J."/>
        </authorList>
    </citation>
    <scope>NUCLEOTIDE SEQUENCE [LARGE SCALE GENOMIC DNA]</scope>
    <source>
        <strain evidence="3">JCM 14560</strain>
    </source>
</reference>
<gene>
    <name evidence="2" type="ORF">GCM10009760_62640</name>
</gene>
<evidence type="ECO:0000313" key="2">
    <source>
        <dbReference type="EMBL" id="GAA1500721.1"/>
    </source>
</evidence>
<feature type="region of interest" description="Disordered" evidence="1">
    <location>
        <begin position="470"/>
        <end position="493"/>
    </location>
</feature>
<evidence type="ECO:0000313" key="3">
    <source>
        <dbReference type="Proteomes" id="UP001422759"/>
    </source>
</evidence>
<evidence type="ECO:0000256" key="1">
    <source>
        <dbReference type="SAM" id="MobiDB-lite"/>
    </source>
</evidence>
<dbReference type="Proteomes" id="UP001422759">
    <property type="component" value="Unassembled WGS sequence"/>
</dbReference>
<organism evidence="2 3">
    <name type="scientific">Kitasatospora kazusensis</name>
    <dbReference type="NCBI Taxonomy" id="407974"/>
    <lineage>
        <taxon>Bacteria</taxon>
        <taxon>Bacillati</taxon>
        <taxon>Actinomycetota</taxon>
        <taxon>Actinomycetes</taxon>
        <taxon>Kitasatosporales</taxon>
        <taxon>Streptomycetaceae</taxon>
        <taxon>Kitasatospora</taxon>
    </lineage>
</organism>
<accession>A0ABP4KBQ3</accession>
<sequence length="519" mass="57599">MFDLLKANDPSYIAPNPPKRSETAPGAAGQTVRLGKLGKSATPPDGTGGRSRRSDRQETSRQKGAKVAAAKAQRKAENARRDRLDDFREGLQPYTPDESFKACNRLPVPAAARKAADVPMTYDGKRARWTQLRQCKRVHTCPTCGQGIKAQRRADLEKANGQWAEEGHGLAMGTFTLRHYSRSSLKDLIKIQRLAWAYAFGRHSGQQWQKVKAKYGVTFDVRVWETTYGTSNGWHPHFHVQYMLAKPLTAKQAADLEDVLYRRWSAGVAKAGGYLPSRERGVKLLVPKPGEEAAFAKYMVKEMTGADTKTGKKGRRTPHQIAEDWLERVEGLDAEARRAMPAKDRHDLALWREYVAAAHGQRYLRWSPGAKAYFGIDTPDDDDQVKTQEEKDAEAAPVVLTVALAAWFAGVISRRGRSLAMRKAVETGGMGKVQLLIEEWNAEEIERWSATDPAKRRRGGPVQIVWGRDVWVPGEEPAPDTPTPSSELSGADPGADLLAEFRARAKAEADAKPQQLVLC</sequence>